<keyword evidence="6" id="KW-1185">Reference proteome</keyword>
<keyword evidence="5" id="KW-0456">Lyase</keyword>
<comment type="caution">
    <text evidence="5">The sequence shown here is derived from an EMBL/GenBank/DDBJ whole genome shotgun (WGS) entry which is preliminary data.</text>
</comment>
<dbReference type="InterPro" id="IPR005551">
    <property type="entry name" value="CitX"/>
</dbReference>
<evidence type="ECO:0000313" key="5">
    <source>
        <dbReference type="EMBL" id="MBU5591793.1"/>
    </source>
</evidence>
<dbReference type="GO" id="GO:0050519">
    <property type="term" value="F:holo-citrate lyase synthase activity"/>
    <property type="evidence" value="ECO:0007669"/>
    <property type="project" value="UniProtKB-EC"/>
</dbReference>
<proteinExistence type="predicted"/>
<organism evidence="5 6">
    <name type="scientific">Clostridium simiarum</name>
    <dbReference type="NCBI Taxonomy" id="2841506"/>
    <lineage>
        <taxon>Bacteria</taxon>
        <taxon>Bacillati</taxon>
        <taxon>Bacillota</taxon>
        <taxon>Clostridia</taxon>
        <taxon>Eubacteriales</taxon>
        <taxon>Clostridiaceae</taxon>
        <taxon>Clostridium</taxon>
    </lineage>
</organism>
<gene>
    <name evidence="5" type="primary">citX</name>
    <name evidence="5" type="ORF">KQI89_08445</name>
</gene>
<keyword evidence="2 5" id="KW-0808">Transferase</keyword>
<keyword evidence="3 5" id="KW-0548">Nucleotidyltransferase</keyword>
<dbReference type="EC" id="2.7.7.61" evidence="1"/>
<dbReference type="Proteomes" id="UP000736583">
    <property type="component" value="Unassembled WGS sequence"/>
</dbReference>
<dbReference type="NCBIfam" id="TIGR03124">
    <property type="entry name" value="citrate_citX"/>
    <property type="match status" value="1"/>
</dbReference>
<sequence length="171" mass="20193">MKYTPKDILIEREKRVEMIQEIIEKFNKTLIFIRVNYPGVQKENELTKDIIKAMDKLLSRLFEDVLILKLLTITAEGPNITMAIDKDPLEIKRICIEIEENHPLGRCVDIDVYRPDTMESIGREEMGIKPRKCFLCEEIAQVCVRSKRHDIKEVIRYIERCYIEFEGYING</sequence>
<dbReference type="RefSeq" id="WP_216456742.1">
    <property type="nucleotide sequence ID" value="NZ_JAHLQL010000002.1"/>
</dbReference>
<dbReference type="EMBL" id="JAHLQL010000002">
    <property type="protein sequence ID" value="MBU5591793.1"/>
    <property type="molecule type" value="Genomic_DNA"/>
</dbReference>
<accession>A0ABS6EZZ1</accession>
<dbReference type="GO" id="GO:0016829">
    <property type="term" value="F:lyase activity"/>
    <property type="evidence" value="ECO:0007669"/>
    <property type="project" value="UniProtKB-KW"/>
</dbReference>
<evidence type="ECO:0000256" key="2">
    <source>
        <dbReference type="ARBA" id="ARBA00022679"/>
    </source>
</evidence>
<protein>
    <recommendedName>
        <fullName evidence="1">citrate lyase holo-[acyl-carrier protein] synthase</fullName>
        <ecNumber evidence="1">2.7.7.61</ecNumber>
    </recommendedName>
</protein>
<evidence type="ECO:0000256" key="3">
    <source>
        <dbReference type="ARBA" id="ARBA00022695"/>
    </source>
</evidence>
<comment type="catalytic activity">
    <reaction evidence="4">
        <text>apo-[citrate lyase ACP] + 2'-(5''-triphospho-alpha-D-ribosyl)-3'-dephospho-CoA = holo-[citrate lyase ACP] + diphosphate</text>
        <dbReference type="Rhea" id="RHEA:16333"/>
        <dbReference type="Rhea" id="RHEA-COMP:10157"/>
        <dbReference type="Rhea" id="RHEA-COMP:10158"/>
        <dbReference type="ChEBI" id="CHEBI:29999"/>
        <dbReference type="ChEBI" id="CHEBI:33019"/>
        <dbReference type="ChEBI" id="CHEBI:61378"/>
        <dbReference type="ChEBI" id="CHEBI:82683"/>
        <dbReference type="EC" id="2.7.7.61"/>
    </reaction>
</comment>
<evidence type="ECO:0000256" key="1">
    <source>
        <dbReference type="ARBA" id="ARBA00012524"/>
    </source>
</evidence>
<dbReference type="Pfam" id="PF03802">
    <property type="entry name" value="CitX"/>
    <property type="match status" value="1"/>
</dbReference>
<name>A0ABS6EZZ1_9CLOT</name>
<reference evidence="5 6" key="1">
    <citation type="submission" date="2021-06" db="EMBL/GenBank/DDBJ databases">
        <authorList>
            <person name="Sun Q."/>
            <person name="Li D."/>
        </authorList>
    </citation>
    <scope>NUCLEOTIDE SEQUENCE [LARGE SCALE GENOMIC DNA]</scope>
    <source>
        <strain evidence="5 6">MSJ-4</strain>
    </source>
</reference>
<evidence type="ECO:0000313" key="6">
    <source>
        <dbReference type="Proteomes" id="UP000736583"/>
    </source>
</evidence>
<evidence type="ECO:0000256" key="4">
    <source>
        <dbReference type="ARBA" id="ARBA00048574"/>
    </source>
</evidence>